<dbReference type="GO" id="GO:0006281">
    <property type="term" value="P:DNA repair"/>
    <property type="evidence" value="ECO:0007669"/>
    <property type="project" value="InterPro"/>
</dbReference>
<protein>
    <recommendedName>
        <fullName evidence="1">Endonuclease/exonuclease/phosphatase domain-containing protein</fullName>
    </recommendedName>
</protein>
<name>A0AAN7KUA8_TRANT</name>
<dbReference type="GO" id="GO:0004519">
    <property type="term" value="F:endonuclease activity"/>
    <property type="evidence" value="ECO:0007669"/>
    <property type="project" value="InterPro"/>
</dbReference>
<dbReference type="PROSITE" id="PS00726">
    <property type="entry name" value="AP_NUCLEASE_F1_1"/>
    <property type="match status" value="1"/>
</dbReference>
<dbReference type="Proteomes" id="UP001346149">
    <property type="component" value="Unassembled WGS sequence"/>
</dbReference>
<dbReference type="InterPro" id="IPR036691">
    <property type="entry name" value="Endo/exonu/phosph_ase_sf"/>
</dbReference>
<evidence type="ECO:0000313" key="2">
    <source>
        <dbReference type="EMBL" id="KAK4769222.1"/>
    </source>
</evidence>
<evidence type="ECO:0000313" key="3">
    <source>
        <dbReference type="Proteomes" id="UP001346149"/>
    </source>
</evidence>
<reference evidence="2 3" key="1">
    <citation type="journal article" date="2023" name="Hortic Res">
        <title>Pangenome of water caltrop reveals structural variations and asymmetric subgenome divergence after allopolyploidization.</title>
        <authorList>
            <person name="Zhang X."/>
            <person name="Chen Y."/>
            <person name="Wang L."/>
            <person name="Yuan Y."/>
            <person name="Fang M."/>
            <person name="Shi L."/>
            <person name="Lu R."/>
            <person name="Comes H.P."/>
            <person name="Ma Y."/>
            <person name="Chen Y."/>
            <person name="Huang G."/>
            <person name="Zhou Y."/>
            <person name="Zheng Z."/>
            <person name="Qiu Y."/>
        </authorList>
    </citation>
    <scope>NUCLEOTIDE SEQUENCE [LARGE SCALE GENOMIC DNA]</scope>
    <source>
        <strain evidence="2">F231</strain>
    </source>
</reference>
<dbReference type="EMBL" id="JAXQNO010000021">
    <property type="protein sequence ID" value="KAK4769222.1"/>
    <property type="molecule type" value="Genomic_DNA"/>
</dbReference>
<dbReference type="InterPro" id="IPR020847">
    <property type="entry name" value="AP_endonuclease_F1_BS"/>
</dbReference>
<dbReference type="Pfam" id="PF03372">
    <property type="entry name" value="Exo_endo_phos"/>
    <property type="match status" value="1"/>
</dbReference>
<dbReference type="PANTHER" id="PTHR34055:SF7">
    <property type="entry name" value="NEUROFILAMENT MEDIUM POLYPEPTIDE-LIKE"/>
    <property type="match status" value="1"/>
</dbReference>
<dbReference type="Gene3D" id="3.60.10.10">
    <property type="entry name" value="Endonuclease/exonuclease/phosphatase"/>
    <property type="match status" value="1"/>
</dbReference>
<keyword evidence="3" id="KW-1185">Reference proteome</keyword>
<proteinExistence type="predicted"/>
<dbReference type="AlphaFoldDB" id="A0AAN7KUA8"/>
<dbReference type="GO" id="GO:0003677">
    <property type="term" value="F:DNA binding"/>
    <property type="evidence" value="ECO:0007669"/>
    <property type="project" value="InterPro"/>
</dbReference>
<dbReference type="SUPFAM" id="SSF56219">
    <property type="entry name" value="DNase I-like"/>
    <property type="match status" value="1"/>
</dbReference>
<dbReference type="InterPro" id="IPR005135">
    <property type="entry name" value="Endo/exonuclease/phosphatase"/>
</dbReference>
<comment type="caution">
    <text evidence="2">The sequence shown here is derived from an EMBL/GenBank/DDBJ whole genome shotgun (WGS) entry which is preliminary data.</text>
</comment>
<gene>
    <name evidence="2" type="ORF">SAY86_027372</name>
</gene>
<organism evidence="2 3">
    <name type="scientific">Trapa natans</name>
    <name type="common">Water chestnut</name>
    <dbReference type="NCBI Taxonomy" id="22666"/>
    <lineage>
        <taxon>Eukaryota</taxon>
        <taxon>Viridiplantae</taxon>
        <taxon>Streptophyta</taxon>
        <taxon>Embryophyta</taxon>
        <taxon>Tracheophyta</taxon>
        <taxon>Spermatophyta</taxon>
        <taxon>Magnoliopsida</taxon>
        <taxon>eudicotyledons</taxon>
        <taxon>Gunneridae</taxon>
        <taxon>Pentapetalae</taxon>
        <taxon>rosids</taxon>
        <taxon>malvids</taxon>
        <taxon>Myrtales</taxon>
        <taxon>Lythraceae</taxon>
        <taxon>Trapa</taxon>
    </lineage>
</organism>
<feature type="domain" description="Endonuclease/exonuclease/phosphatase" evidence="1">
    <location>
        <begin position="190"/>
        <end position="354"/>
    </location>
</feature>
<dbReference type="PANTHER" id="PTHR34055">
    <property type="entry name" value="OS09G0491596 PROTEIN"/>
    <property type="match status" value="1"/>
</dbReference>
<accession>A0AAN7KUA8</accession>
<evidence type="ECO:0000259" key="1">
    <source>
        <dbReference type="Pfam" id="PF03372"/>
    </source>
</evidence>
<sequence>MKYDQAWYGSIPGIQTRPESGADLDLVDPAWPVPNHENGKMLGSPRTCCHMRQVRGWAYKPVMGPGSTNLIHPAVGPFLVHHHMLHKRAAGAANEIGNEDEALLGQFNGSGSGGFNVVAQRNDGEVLYEVGRLKTSTPTAEDIGHVLKFECAVVDVGTNLPSTRFIPVSGADVVAHFNADVSSTRTFSVLSYNILSDVSATSEACSYCPSWAISWPYRRQNLLREIVGYPADIVCLQEVKLTWTPRHSQSDLNFIERPVQTLRARETVQDVREPRTVTPDLMAKRDDDIGGATTPAPKITYYFFSGQWNSGGRVLLWRYSNRELLVRDFQQSDCKSVHLNKMGRVRGKGKKQVVTAHEDRGSGEEKKILTHRKRGRPHKIVKGYTEDDADKVEENGEALKDLPSTKDANSEVATDDGRKRIRHVLAKEIIDSVKEENSIGAKTAVNEEVKVIGFRQIGSRRKNKPRRAAEAGVECK</sequence>